<evidence type="ECO:0000256" key="2">
    <source>
        <dbReference type="ARBA" id="ARBA00022989"/>
    </source>
</evidence>
<dbReference type="InterPro" id="IPR020846">
    <property type="entry name" value="MFS_dom"/>
</dbReference>
<dbReference type="AlphaFoldDB" id="A0A564FXI5"/>
<evidence type="ECO:0000256" key="3">
    <source>
        <dbReference type="ARBA" id="ARBA00023136"/>
    </source>
</evidence>
<dbReference type="RefSeq" id="WP_144764101.1">
    <property type="nucleotide sequence ID" value="NZ_BPQI01000064.1"/>
</dbReference>
<gene>
    <name evidence="6" type="ORF">IFDJLNFL_2426</name>
    <name evidence="7" type="ORF">MTDSW087_02405</name>
</gene>
<dbReference type="EMBL" id="CABFVH010000012">
    <property type="protein sequence ID" value="VUF12712.1"/>
    <property type="molecule type" value="Genomic_DNA"/>
</dbReference>
<evidence type="ECO:0000313" key="9">
    <source>
        <dbReference type="Proteomes" id="UP001055303"/>
    </source>
</evidence>
<keyword evidence="9" id="KW-1185">Reference proteome</keyword>
<dbReference type="GO" id="GO:0022857">
    <property type="term" value="F:transmembrane transporter activity"/>
    <property type="evidence" value="ECO:0007669"/>
    <property type="project" value="InterPro"/>
</dbReference>
<reference evidence="6" key="2">
    <citation type="journal article" date="2021" name="Front. Microbiol.">
        <title>Comprehensive Comparative Genomics and Phenotyping of Methylobacterium Species.</title>
        <authorList>
            <person name="Alessa O."/>
            <person name="Ogura Y."/>
            <person name="Fujitani Y."/>
            <person name="Takami H."/>
            <person name="Hayashi T."/>
            <person name="Sahin N."/>
            <person name="Tani A."/>
        </authorList>
    </citation>
    <scope>NUCLEOTIDE SEQUENCE</scope>
    <source>
        <strain evidence="6">DSM 22415</strain>
    </source>
</reference>
<feature type="transmembrane region" description="Helical" evidence="4">
    <location>
        <begin position="368"/>
        <end position="390"/>
    </location>
</feature>
<dbReference type="SUPFAM" id="SSF103473">
    <property type="entry name" value="MFS general substrate transporter"/>
    <property type="match status" value="1"/>
</dbReference>
<feature type="transmembrane region" description="Helical" evidence="4">
    <location>
        <begin position="217"/>
        <end position="240"/>
    </location>
</feature>
<evidence type="ECO:0000256" key="1">
    <source>
        <dbReference type="ARBA" id="ARBA00022692"/>
    </source>
</evidence>
<dbReference type="InterPro" id="IPR011701">
    <property type="entry name" value="MFS"/>
</dbReference>
<proteinExistence type="predicted"/>
<dbReference type="PANTHER" id="PTHR11360">
    <property type="entry name" value="MONOCARBOXYLATE TRANSPORTER"/>
    <property type="match status" value="1"/>
</dbReference>
<dbReference type="Gene3D" id="1.20.1250.20">
    <property type="entry name" value="MFS general substrate transporter like domains"/>
    <property type="match status" value="1"/>
</dbReference>
<evidence type="ECO:0000256" key="4">
    <source>
        <dbReference type="SAM" id="Phobius"/>
    </source>
</evidence>
<dbReference type="OrthoDB" id="7200137at2"/>
<reference evidence="6" key="3">
    <citation type="submission" date="2021-08" db="EMBL/GenBank/DDBJ databases">
        <authorList>
            <person name="Tani A."/>
            <person name="Ola A."/>
            <person name="Ogura Y."/>
            <person name="Katsura K."/>
            <person name="Hayashi T."/>
        </authorList>
    </citation>
    <scope>NUCLEOTIDE SEQUENCE</scope>
    <source>
        <strain evidence="6">DSM 22415</strain>
    </source>
</reference>
<dbReference type="EMBL" id="BPQI01000064">
    <property type="protein sequence ID" value="GJD56529.1"/>
    <property type="molecule type" value="Genomic_DNA"/>
</dbReference>
<keyword evidence="1 4" id="KW-0812">Transmembrane</keyword>
<protein>
    <recommendedName>
        <fullName evidence="5">Major facilitator superfamily (MFS) profile domain-containing protein</fullName>
    </recommendedName>
</protein>
<reference evidence="7 8" key="1">
    <citation type="submission" date="2019-06" db="EMBL/GenBank/DDBJ databases">
        <authorList>
            <person name="Rodrigo-Torres L."/>
            <person name="Arahal R. D."/>
            <person name="Lucena T."/>
        </authorList>
    </citation>
    <scope>NUCLEOTIDE SEQUENCE [LARGE SCALE GENOMIC DNA]</scope>
    <source>
        <strain evidence="7 8">SW08-7</strain>
    </source>
</reference>
<feature type="transmembrane region" description="Helical" evidence="4">
    <location>
        <begin position="105"/>
        <end position="127"/>
    </location>
</feature>
<dbReference type="InterPro" id="IPR036259">
    <property type="entry name" value="MFS_trans_sf"/>
</dbReference>
<dbReference type="Pfam" id="PF07690">
    <property type="entry name" value="MFS_1"/>
    <property type="match status" value="1"/>
</dbReference>
<evidence type="ECO:0000313" key="8">
    <source>
        <dbReference type="Proteomes" id="UP000401717"/>
    </source>
</evidence>
<dbReference type="PROSITE" id="PS50850">
    <property type="entry name" value="MFS"/>
    <property type="match status" value="1"/>
</dbReference>
<feature type="domain" description="Major facilitator superfamily (MFS) profile" evidence="5">
    <location>
        <begin position="14"/>
        <end position="393"/>
    </location>
</feature>
<feature type="transmembrane region" description="Helical" evidence="4">
    <location>
        <begin position="139"/>
        <end position="161"/>
    </location>
</feature>
<feature type="transmembrane region" description="Helical" evidence="4">
    <location>
        <begin position="246"/>
        <end position="266"/>
    </location>
</feature>
<dbReference type="Proteomes" id="UP000401717">
    <property type="component" value="Unassembled WGS sequence"/>
</dbReference>
<feature type="transmembrane region" description="Helical" evidence="4">
    <location>
        <begin position="173"/>
        <end position="196"/>
    </location>
</feature>
<dbReference type="PANTHER" id="PTHR11360:SF308">
    <property type="entry name" value="BLL3089 PROTEIN"/>
    <property type="match status" value="1"/>
</dbReference>
<evidence type="ECO:0000313" key="7">
    <source>
        <dbReference type="EMBL" id="VUF12712.1"/>
    </source>
</evidence>
<evidence type="ECO:0000259" key="5">
    <source>
        <dbReference type="PROSITE" id="PS50850"/>
    </source>
</evidence>
<evidence type="ECO:0000313" key="6">
    <source>
        <dbReference type="EMBL" id="GJD56529.1"/>
    </source>
</evidence>
<keyword evidence="2 4" id="KW-1133">Transmembrane helix</keyword>
<name>A0A564FXI5_9HYPH</name>
<accession>A0A564FXI5</accession>
<organism evidence="7 8">
    <name type="scientific">Methylobacterium dankookense</name>
    <dbReference type="NCBI Taxonomy" id="560405"/>
    <lineage>
        <taxon>Bacteria</taxon>
        <taxon>Pseudomonadati</taxon>
        <taxon>Pseudomonadota</taxon>
        <taxon>Alphaproteobacteria</taxon>
        <taxon>Hyphomicrobiales</taxon>
        <taxon>Methylobacteriaceae</taxon>
        <taxon>Methylobacterium</taxon>
    </lineage>
</organism>
<dbReference type="Proteomes" id="UP001055303">
    <property type="component" value="Unassembled WGS sequence"/>
</dbReference>
<keyword evidence="3 4" id="KW-0472">Membrane</keyword>
<feature type="transmembrane region" description="Helical" evidence="4">
    <location>
        <begin position="47"/>
        <end position="68"/>
    </location>
</feature>
<sequence>MPPDSGGRSRLTVISALGIVEIFAWGTSFHLLAVLAGPISRDTGWPLTWIVGGFTLGLIVAALASPQVGVKIDRYGGRPVLASAALLFASGHIVLGLAPSLPVYLAGWLLLGLGMACGLYDSAFAALGQLYGARARMAITYLTLWGGFATTVCWPLSGFLVDQLGWRGTCFAYAGLHLVISLPLVLGLIPSAPGRAHRASAPRAMTGSLSPREQRTFLLFAAVLILSGAILSIVAVHLLILLQGHGMLMASAIAAAAVIGPAKVATRVMEIAGRGRHHPLWTLTAASAAIALGLLLLAARVPGVGIWLAIYGGGNGLYSIARSTVPLALFGHEHYAVLNGRLARPAWIAQAFSPSLAAFLLTQAGPDALWRVLFILALTNACLVGALWWIRKA</sequence>
<dbReference type="InterPro" id="IPR050327">
    <property type="entry name" value="Proton-linked_MCT"/>
</dbReference>
<feature type="transmembrane region" description="Helical" evidence="4">
    <location>
        <begin position="80"/>
        <end position="99"/>
    </location>
</feature>
<feature type="transmembrane region" description="Helical" evidence="4">
    <location>
        <begin position="12"/>
        <end position="35"/>
    </location>
</feature>